<dbReference type="AlphaFoldDB" id="A0A8H4W333"/>
<dbReference type="PANTHER" id="PTHR35392">
    <property type="entry name" value="ZN(II)2CYS6 TRANSCRIPTION FACTOR (EUROFUNG)-RELATED-RELATED"/>
    <property type="match status" value="1"/>
</dbReference>
<keyword evidence="3" id="KW-1185">Reference proteome</keyword>
<dbReference type="EMBL" id="JAAMPI010000356">
    <property type="protein sequence ID" value="KAF4632338.1"/>
    <property type="molecule type" value="Genomic_DNA"/>
</dbReference>
<comment type="caution">
    <text evidence="2">The sequence shown here is derived from an EMBL/GenBank/DDBJ whole genome shotgun (WGS) entry which is preliminary data.</text>
</comment>
<accession>A0A8H4W333</accession>
<name>A0A8H4W333_9HELO</name>
<feature type="region of interest" description="Disordered" evidence="1">
    <location>
        <begin position="114"/>
        <end position="147"/>
    </location>
</feature>
<reference evidence="2 3" key="1">
    <citation type="submission" date="2020-03" db="EMBL/GenBank/DDBJ databases">
        <title>Draft Genome Sequence of Cudoniella acicularis.</title>
        <authorList>
            <person name="Buettner E."/>
            <person name="Kellner H."/>
        </authorList>
    </citation>
    <scope>NUCLEOTIDE SEQUENCE [LARGE SCALE GENOMIC DNA]</scope>
    <source>
        <strain evidence="2 3">DSM 108380</strain>
    </source>
</reference>
<organism evidence="2 3">
    <name type="scientific">Cudoniella acicularis</name>
    <dbReference type="NCBI Taxonomy" id="354080"/>
    <lineage>
        <taxon>Eukaryota</taxon>
        <taxon>Fungi</taxon>
        <taxon>Dikarya</taxon>
        <taxon>Ascomycota</taxon>
        <taxon>Pezizomycotina</taxon>
        <taxon>Leotiomycetes</taxon>
        <taxon>Helotiales</taxon>
        <taxon>Tricladiaceae</taxon>
        <taxon>Cudoniella</taxon>
    </lineage>
</organism>
<sequence>MPFLPYLATQTHQAAHGRFTTIALPTTSNVPLFIPRLLSEPELDRIVAGAGSNRAPTNADGAVLLSPATKDGSPQSSEVRETSSTVQRLAAMVKEQQKTIELLLQEVTRRLRRKSKIAETRQSGTAKDAQGPPASTPSTSGAIAKTRTKRGVLGQIARVNAAETRSCGMHTLLMCEEKVSHGCESKSTMPRLHCRQSTFIADFMHTQSNMAEKDTWTVRPKVYKLSDLATNILSPLKRLELTHDLGNVLCVYVQEFTPVEGDLTLYTHKLKDGSVLTLEMPCYAIAKLADTKAALNDYVDKSLLAYLEDHFDDSDFLIWEMFQLAIKRACWQDVGTGLMITSFAQLTLDWQSQLLKTLRLWMASHLTKRPWRICSEGTLGMTIIDDPKSPFCGCIPIPLVVDTQLDQVAIQSILDPLRQQVLKLLNERISKKSRKDWFEIYATIFILLNNVEVAIAHDHDFAHRYSHYTPGRGYRFEDYHLVEGYFHSAQALIAHFRDALHGQKPFTIDWALSDLTSLAEVNAEEARYLQVLEHHLSKKSKPNLHE</sequence>
<gene>
    <name evidence="2" type="ORF">G7Y89_g5787</name>
</gene>
<dbReference type="InterPro" id="IPR052973">
    <property type="entry name" value="Fungal_sec-metab_reg_TF"/>
</dbReference>
<dbReference type="Proteomes" id="UP000566819">
    <property type="component" value="Unassembled WGS sequence"/>
</dbReference>
<dbReference type="PANTHER" id="PTHR35392:SF3">
    <property type="entry name" value="ZN(2)-C6 FUNGAL-TYPE DOMAIN-CONTAINING PROTEIN"/>
    <property type="match status" value="1"/>
</dbReference>
<dbReference type="OrthoDB" id="5362630at2759"/>
<evidence type="ECO:0000313" key="2">
    <source>
        <dbReference type="EMBL" id="KAF4632338.1"/>
    </source>
</evidence>
<evidence type="ECO:0000256" key="1">
    <source>
        <dbReference type="SAM" id="MobiDB-lite"/>
    </source>
</evidence>
<evidence type="ECO:0000313" key="3">
    <source>
        <dbReference type="Proteomes" id="UP000566819"/>
    </source>
</evidence>
<proteinExistence type="predicted"/>
<protein>
    <submittedName>
        <fullName evidence="2">Uncharacterized protein</fullName>
    </submittedName>
</protein>